<protein>
    <recommendedName>
        <fullName evidence="2">Ferrous iron transporter FeoA-like domain-containing protein</fullName>
    </recommendedName>
</protein>
<evidence type="ECO:0000313" key="4">
    <source>
        <dbReference type="Proteomes" id="UP000254266"/>
    </source>
</evidence>
<sequence>MTQTAQQTDSSYSLAHARPGDLVRVTCVNADNQLKKRLVSMGVSINSRLHIIQRRGSATVVGFDASRIAIGGGMSRQIMVCAV</sequence>
<dbReference type="EMBL" id="QFXC01000013">
    <property type="protein sequence ID" value="RDH81263.1"/>
    <property type="molecule type" value="Genomic_DNA"/>
</dbReference>
<keyword evidence="4" id="KW-1185">Reference proteome</keyword>
<dbReference type="Gene3D" id="2.30.30.90">
    <property type="match status" value="1"/>
</dbReference>
<dbReference type="InterPro" id="IPR007167">
    <property type="entry name" value="Fe-transptr_FeoA-like"/>
</dbReference>
<dbReference type="Pfam" id="PF04023">
    <property type="entry name" value="FeoA"/>
    <property type="match status" value="1"/>
</dbReference>
<organism evidence="3 4">
    <name type="scientific">endosymbiont of Galathealinum brachiosum</name>
    <dbReference type="NCBI Taxonomy" id="2200906"/>
    <lineage>
        <taxon>Bacteria</taxon>
        <taxon>Pseudomonadati</taxon>
        <taxon>Pseudomonadota</taxon>
        <taxon>Gammaproteobacteria</taxon>
        <taxon>sulfur-oxidizing symbionts</taxon>
    </lineage>
</organism>
<evidence type="ECO:0000256" key="1">
    <source>
        <dbReference type="ARBA" id="ARBA00023004"/>
    </source>
</evidence>
<name>A0A370D8P4_9GAMM</name>
<reference evidence="3 4" key="1">
    <citation type="journal article" date="2018" name="ISME J.">
        <title>Endosymbiont genomes yield clues of tubeworm success.</title>
        <authorList>
            <person name="Li Y."/>
            <person name="Liles M.R."/>
            <person name="Halanych K.M."/>
        </authorList>
    </citation>
    <scope>NUCLEOTIDE SEQUENCE [LARGE SCALE GENOMIC DNA]</scope>
    <source>
        <strain evidence="3">A1464</strain>
    </source>
</reference>
<feature type="domain" description="Ferrous iron transporter FeoA-like" evidence="2">
    <location>
        <begin position="12"/>
        <end position="82"/>
    </location>
</feature>
<gene>
    <name evidence="3" type="ORF">DIZ80_14250</name>
</gene>
<accession>A0A370D8P4</accession>
<dbReference type="SMART" id="SM00899">
    <property type="entry name" value="FeoA"/>
    <property type="match status" value="1"/>
</dbReference>
<comment type="caution">
    <text evidence="3">The sequence shown here is derived from an EMBL/GenBank/DDBJ whole genome shotgun (WGS) entry which is preliminary data.</text>
</comment>
<dbReference type="InterPro" id="IPR008988">
    <property type="entry name" value="Transcriptional_repressor_C"/>
</dbReference>
<dbReference type="SUPFAM" id="SSF50037">
    <property type="entry name" value="C-terminal domain of transcriptional repressors"/>
    <property type="match status" value="1"/>
</dbReference>
<dbReference type="Proteomes" id="UP000254266">
    <property type="component" value="Unassembled WGS sequence"/>
</dbReference>
<keyword evidence="1" id="KW-0408">Iron</keyword>
<evidence type="ECO:0000313" key="3">
    <source>
        <dbReference type="EMBL" id="RDH81263.1"/>
    </source>
</evidence>
<dbReference type="AlphaFoldDB" id="A0A370D8P4"/>
<dbReference type="InterPro" id="IPR038157">
    <property type="entry name" value="FeoA_core_dom"/>
</dbReference>
<dbReference type="GO" id="GO:0046914">
    <property type="term" value="F:transition metal ion binding"/>
    <property type="evidence" value="ECO:0007669"/>
    <property type="project" value="InterPro"/>
</dbReference>
<proteinExistence type="predicted"/>
<evidence type="ECO:0000259" key="2">
    <source>
        <dbReference type="SMART" id="SM00899"/>
    </source>
</evidence>